<sequence>MIQAQSEKLGLLLKRAEDNSSVLNKRLAGESGEYIPLNTEQYSAAMSYKHLLPFFRGPSGMTFYMSAVGMIGSGIDSTDRETYSTLDGEIIVERSCENIPNDSNDHDIDNFSTPATARPLHGLPFSTLEEIDGEMAVRHVHLYDSFVGVTHPILPIGVLMRYVRELYPALAAESHSPVRDILASQMGRSDLNIIKMVFAIALVIQDSRHEAAAAKFHASIQRDVDNTIWAATAEIGDLQALILVSIYHSIKGNSRLAWRIVGNLTRLILEFGLHKSKVLMSMFKEPGSYKLAINMFWTAFVLDCQLSYSLGLPRHIQDKDIDNSIPLPDDSPYLIAMIDYCRLGSRICESISNVFGGSSHYAQEWRESFEFFQDHLNQWQEKHVPRVLDPNDQEPDAKKIRHFHTLLYLRANQLRLVLIRPALYSFQLQEATNSDLWAITVNIACDSLQILLDLFGGTDIYKMQQTQYNYFLITALGAVLGVLAQEKSALTAGKVDVATLAKAREFVTASLDLLKSTTVFSKTSEYQYAKVISLCRRLGLLTPSDTPNPLLDSFDVGLFQDINGDADLSHLLLPEYQLGPMWADLDFA</sequence>
<dbReference type="CDD" id="cd12148">
    <property type="entry name" value="fungal_TF_MHR"/>
    <property type="match status" value="1"/>
</dbReference>
<dbReference type="AlphaFoldDB" id="A0A2K0UFN4"/>
<dbReference type="GO" id="GO:0008270">
    <property type="term" value="F:zinc ion binding"/>
    <property type="evidence" value="ECO:0007669"/>
    <property type="project" value="InterPro"/>
</dbReference>
<evidence type="ECO:0000256" key="1">
    <source>
        <dbReference type="ARBA" id="ARBA00023242"/>
    </source>
</evidence>
<accession>A0A2K0UFN4</accession>
<dbReference type="GO" id="GO:0003677">
    <property type="term" value="F:DNA binding"/>
    <property type="evidence" value="ECO:0007669"/>
    <property type="project" value="InterPro"/>
</dbReference>
<comment type="caution">
    <text evidence="3">The sequence shown here is derived from an EMBL/GenBank/DDBJ whole genome shotgun (WGS) entry which is preliminary data.</text>
</comment>
<organism evidence="3 4">
    <name type="scientific">Trichoderma harzianum</name>
    <name type="common">Hypocrea lixii</name>
    <dbReference type="NCBI Taxonomy" id="5544"/>
    <lineage>
        <taxon>Eukaryota</taxon>
        <taxon>Fungi</taxon>
        <taxon>Dikarya</taxon>
        <taxon>Ascomycota</taxon>
        <taxon>Pezizomycotina</taxon>
        <taxon>Sordariomycetes</taxon>
        <taxon>Hypocreomycetidae</taxon>
        <taxon>Hypocreales</taxon>
        <taxon>Hypocreaceae</taxon>
        <taxon>Trichoderma</taxon>
    </lineage>
</organism>
<dbReference type="PANTHER" id="PTHR46910">
    <property type="entry name" value="TRANSCRIPTION FACTOR PDR1"/>
    <property type="match status" value="1"/>
</dbReference>
<evidence type="ECO:0000313" key="4">
    <source>
        <dbReference type="Proteomes" id="UP000236290"/>
    </source>
</evidence>
<name>A0A2K0UFN4_TRIHA</name>
<reference evidence="3 4" key="1">
    <citation type="submission" date="2017-02" db="EMBL/GenBank/DDBJ databases">
        <title>Genomes of Trichoderma spp. with biocontrol activity.</title>
        <authorList>
            <person name="Gardiner D."/>
            <person name="Kazan K."/>
            <person name="Vos C."/>
            <person name="Harvey P."/>
        </authorList>
    </citation>
    <scope>NUCLEOTIDE SEQUENCE [LARGE SCALE GENOMIC DNA]</scope>
    <source>
        <strain evidence="3 4">Tr1</strain>
    </source>
</reference>
<dbReference type="InterPro" id="IPR050987">
    <property type="entry name" value="AtrR-like"/>
</dbReference>
<dbReference type="GO" id="GO:0003700">
    <property type="term" value="F:DNA-binding transcription factor activity"/>
    <property type="evidence" value="ECO:0007669"/>
    <property type="project" value="InterPro"/>
</dbReference>
<gene>
    <name evidence="3" type="ORF">THARTR1_03278</name>
</gene>
<evidence type="ECO:0000313" key="3">
    <source>
        <dbReference type="EMBL" id="PNP56582.1"/>
    </source>
</evidence>
<keyword evidence="1" id="KW-0539">Nucleus</keyword>
<dbReference type="OrthoDB" id="39175at2759"/>
<dbReference type="Pfam" id="PF04082">
    <property type="entry name" value="Fungal_trans"/>
    <property type="match status" value="1"/>
</dbReference>
<dbReference type="SMART" id="SM00906">
    <property type="entry name" value="Fungal_trans"/>
    <property type="match status" value="1"/>
</dbReference>
<dbReference type="PANTHER" id="PTHR46910:SF13">
    <property type="entry name" value="SPECIFIC TRANSCRIPTION FACTOR, PUTATIVE (AFU_ORTHOLOGUE AFUA_4G06190)-RELATED"/>
    <property type="match status" value="1"/>
</dbReference>
<feature type="domain" description="Xylanolytic transcriptional activator regulatory" evidence="2">
    <location>
        <begin position="257"/>
        <end position="332"/>
    </location>
</feature>
<proteinExistence type="predicted"/>
<dbReference type="GO" id="GO:0006351">
    <property type="term" value="P:DNA-templated transcription"/>
    <property type="evidence" value="ECO:0007669"/>
    <property type="project" value="InterPro"/>
</dbReference>
<dbReference type="EMBL" id="MTYI01000044">
    <property type="protein sequence ID" value="PNP56582.1"/>
    <property type="molecule type" value="Genomic_DNA"/>
</dbReference>
<evidence type="ECO:0000259" key="2">
    <source>
        <dbReference type="SMART" id="SM00906"/>
    </source>
</evidence>
<protein>
    <recommendedName>
        <fullName evidence="2">Xylanolytic transcriptional activator regulatory domain-containing protein</fullName>
    </recommendedName>
</protein>
<dbReference type="Proteomes" id="UP000236290">
    <property type="component" value="Unassembled WGS sequence"/>
</dbReference>
<dbReference type="InterPro" id="IPR007219">
    <property type="entry name" value="XnlR_reg_dom"/>
</dbReference>